<sequence length="148" mass="15203">LADGLEALTGHDPGLLLTGTAAALVLAYVVRFFGVAQGAVDAAFGRISPSLPMAARSLGRGPGGTLGAVYLPLMRGSVATALLVVFVDCVKELPATLLLRPFNYNTLATRVHEQASLERLGDAAPAALLVMLVGLAAVALLARANRSR</sequence>
<dbReference type="GO" id="GO:0005886">
    <property type="term" value="C:plasma membrane"/>
    <property type="evidence" value="ECO:0007669"/>
    <property type="project" value="UniProtKB-SubCell"/>
</dbReference>
<dbReference type="InterPro" id="IPR000515">
    <property type="entry name" value="MetI-like"/>
</dbReference>
<feature type="domain" description="ABC transmembrane type-1" evidence="9">
    <location>
        <begin position="1"/>
        <end position="141"/>
    </location>
</feature>
<evidence type="ECO:0000256" key="1">
    <source>
        <dbReference type="ARBA" id="ARBA00004429"/>
    </source>
</evidence>
<evidence type="ECO:0000313" key="10">
    <source>
        <dbReference type="EMBL" id="TKA94146.1"/>
    </source>
</evidence>
<evidence type="ECO:0000259" key="9">
    <source>
        <dbReference type="PROSITE" id="PS50928"/>
    </source>
</evidence>
<keyword evidence="3" id="KW-1003">Cell membrane</keyword>
<feature type="transmembrane region" description="Helical" evidence="8">
    <location>
        <begin position="123"/>
        <end position="142"/>
    </location>
</feature>
<evidence type="ECO:0000256" key="3">
    <source>
        <dbReference type="ARBA" id="ARBA00022475"/>
    </source>
</evidence>
<dbReference type="PANTHER" id="PTHR43357">
    <property type="entry name" value="INNER MEMBRANE ABC TRANSPORTER PERMEASE PROTEIN YDCV"/>
    <property type="match status" value="1"/>
</dbReference>
<dbReference type="Proteomes" id="UP000306340">
    <property type="component" value="Unassembled WGS sequence"/>
</dbReference>
<evidence type="ECO:0000256" key="4">
    <source>
        <dbReference type="ARBA" id="ARBA00022519"/>
    </source>
</evidence>
<gene>
    <name evidence="10" type="ORF">FAZ78_23945</name>
</gene>
<evidence type="ECO:0000313" key="11">
    <source>
        <dbReference type="Proteomes" id="UP000306340"/>
    </source>
</evidence>
<dbReference type="EMBL" id="SWAU01000447">
    <property type="protein sequence ID" value="TKA94146.1"/>
    <property type="molecule type" value="Genomic_DNA"/>
</dbReference>
<dbReference type="AlphaFoldDB" id="A0A4U0YUF8"/>
<dbReference type="SUPFAM" id="SSF161098">
    <property type="entry name" value="MetI-like"/>
    <property type="match status" value="1"/>
</dbReference>
<dbReference type="Gene3D" id="1.10.3720.10">
    <property type="entry name" value="MetI-like"/>
    <property type="match status" value="1"/>
</dbReference>
<evidence type="ECO:0000256" key="6">
    <source>
        <dbReference type="ARBA" id="ARBA00022989"/>
    </source>
</evidence>
<keyword evidence="6 8" id="KW-1133">Transmembrane helix</keyword>
<reference evidence="10 11" key="1">
    <citation type="submission" date="2019-04" db="EMBL/GenBank/DDBJ databases">
        <title>Crypto-aerobic microbial life in anoxic (sulfidic) marine sediments.</title>
        <authorList>
            <person name="Bhattacharya S."/>
            <person name="Roy C."/>
            <person name="Mondal N."/>
            <person name="Sarkar J."/>
            <person name="Mandal S."/>
            <person name="Rameez M.J."/>
            <person name="Ghosh W."/>
        </authorList>
    </citation>
    <scope>NUCLEOTIDE SEQUENCE [LARGE SCALE GENOMIC DNA]</scope>
    <source>
        <strain evidence="10 11">SBBC</strain>
    </source>
</reference>
<keyword evidence="2" id="KW-0813">Transport</keyword>
<feature type="transmembrane region" description="Helical" evidence="8">
    <location>
        <begin position="20"/>
        <end position="44"/>
    </location>
</feature>
<evidence type="ECO:0000256" key="5">
    <source>
        <dbReference type="ARBA" id="ARBA00022692"/>
    </source>
</evidence>
<feature type="transmembrane region" description="Helical" evidence="8">
    <location>
        <begin position="65"/>
        <end position="87"/>
    </location>
</feature>
<feature type="non-terminal residue" evidence="10">
    <location>
        <position position="1"/>
    </location>
</feature>
<evidence type="ECO:0000256" key="8">
    <source>
        <dbReference type="SAM" id="Phobius"/>
    </source>
</evidence>
<comment type="caution">
    <text evidence="10">The sequence shown here is derived from an EMBL/GenBank/DDBJ whole genome shotgun (WGS) entry which is preliminary data.</text>
</comment>
<name>A0A4U0YUF8_9RHOB</name>
<comment type="subcellular location">
    <subcellularLocation>
        <location evidence="1">Cell inner membrane</location>
        <topology evidence="1">Multi-pass membrane protein</topology>
    </subcellularLocation>
</comment>
<accession>A0A4U0YUF8</accession>
<dbReference type="PANTHER" id="PTHR43357:SF3">
    <property type="entry name" value="FE(3+)-TRANSPORT SYSTEM PERMEASE PROTEIN FBPB 2"/>
    <property type="match status" value="1"/>
</dbReference>
<dbReference type="InterPro" id="IPR035906">
    <property type="entry name" value="MetI-like_sf"/>
</dbReference>
<dbReference type="PROSITE" id="PS50928">
    <property type="entry name" value="ABC_TM1"/>
    <property type="match status" value="1"/>
</dbReference>
<evidence type="ECO:0000256" key="7">
    <source>
        <dbReference type="ARBA" id="ARBA00023136"/>
    </source>
</evidence>
<dbReference type="RefSeq" id="WP_428830162.1">
    <property type="nucleotide sequence ID" value="NZ_SWAU01000447.1"/>
</dbReference>
<keyword evidence="5 8" id="KW-0812">Transmembrane</keyword>
<dbReference type="GO" id="GO:0055085">
    <property type="term" value="P:transmembrane transport"/>
    <property type="evidence" value="ECO:0007669"/>
    <property type="project" value="InterPro"/>
</dbReference>
<evidence type="ECO:0000256" key="2">
    <source>
        <dbReference type="ARBA" id="ARBA00022448"/>
    </source>
</evidence>
<keyword evidence="7 8" id="KW-0472">Membrane</keyword>
<proteinExistence type="predicted"/>
<protein>
    <submittedName>
        <fullName evidence="10">Iron ABC transporter permease</fullName>
    </submittedName>
</protein>
<organism evidence="10 11">
    <name type="scientific">Cereibacter changlensis</name>
    <dbReference type="NCBI Taxonomy" id="402884"/>
    <lineage>
        <taxon>Bacteria</taxon>
        <taxon>Pseudomonadati</taxon>
        <taxon>Pseudomonadota</taxon>
        <taxon>Alphaproteobacteria</taxon>
        <taxon>Rhodobacterales</taxon>
        <taxon>Paracoccaceae</taxon>
        <taxon>Cereibacter</taxon>
    </lineage>
</organism>
<keyword evidence="4" id="KW-0997">Cell inner membrane</keyword>